<reference evidence="2 3" key="1">
    <citation type="submission" date="2018-03" db="EMBL/GenBank/DDBJ databases">
        <authorList>
            <person name="Keele B.F."/>
        </authorList>
    </citation>
    <scope>NUCLEOTIDE SEQUENCE [LARGE SCALE GENOMIC DNA]</scope>
    <source>
        <strain evidence="2 3">YL28-9</strain>
    </source>
</reference>
<keyword evidence="1" id="KW-0812">Transmembrane</keyword>
<evidence type="ECO:0008006" key="4">
    <source>
        <dbReference type="Google" id="ProtNLM"/>
    </source>
</evidence>
<keyword evidence="3" id="KW-1185">Reference proteome</keyword>
<comment type="caution">
    <text evidence="2">The sequence shown here is derived from an EMBL/GenBank/DDBJ whole genome shotgun (WGS) entry which is preliminary data.</text>
</comment>
<protein>
    <recommendedName>
        <fullName evidence="4">Lipoprotein</fullName>
    </recommendedName>
</protein>
<evidence type="ECO:0000313" key="2">
    <source>
        <dbReference type="EMBL" id="PST83962.1"/>
    </source>
</evidence>
<organism evidence="2 3">
    <name type="scientific">Pedobacter yulinensis</name>
    <dbReference type="NCBI Taxonomy" id="2126353"/>
    <lineage>
        <taxon>Bacteria</taxon>
        <taxon>Pseudomonadati</taxon>
        <taxon>Bacteroidota</taxon>
        <taxon>Sphingobacteriia</taxon>
        <taxon>Sphingobacteriales</taxon>
        <taxon>Sphingobacteriaceae</taxon>
        <taxon>Pedobacter</taxon>
    </lineage>
</organism>
<name>A0A2T3HNC9_9SPHI</name>
<keyword evidence="1" id="KW-1133">Transmembrane helix</keyword>
<feature type="transmembrane region" description="Helical" evidence="1">
    <location>
        <begin position="6"/>
        <end position="27"/>
    </location>
</feature>
<dbReference type="AlphaFoldDB" id="A0A2T3HNC9"/>
<evidence type="ECO:0000313" key="3">
    <source>
        <dbReference type="Proteomes" id="UP000240912"/>
    </source>
</evidence>
<dbReference type="EMBL" id="PYLS01000004">
    <property type="protein sequence ID" value="PST83962.1"/>
    <property type="molecule type" value="Genomic_DNA"/>
</dbReference>
<dbReference type="Proteomes" id="UP000240912">
    <property type="component" value="Unassembled WGS sequence"/>
</dbReference>
<dbReference type="PROSITE" id="PS51257">
    <property type="entry name" value="PROKAR_LIPOPROTEIN"/>
    <property type="match status" value="1"/>
</dbReference>
<evidence type="ECO:0000256" key="1">
    <source>
        <dbReference type="SAM" id="Phobius"/>
    </source>
</evidence>
<accession>A0A2T3HNC9</accession>
<proteinExistence type="predicted"/>
<gene>
    <name evidence="2" type="ORF">C7T94_04255</name>
</gene>
<keyword evidence="1" id="KW-0472">Membrane</keyword>
<sequence>MRCYIFNVYLVIMIKWYAIGLLLLSVLTSCVNRRFYQQADYPFYSKAPAHGMGSLPRSDGVYMLQAEAGVDKGAAENRLYKFYDGGQVNMILGIDHAAHPDSIISRFNNEALRRRTLFQGYYRVQGKQLVIQQVNTARRQFTYDYFFVEKDCLIHVSSGIEGRGRFRESPFASNFRAVYSFLPLRSSFTKPIW</sequence>
<dbReference type="OrthoDB" id="1355444at2"/>